<proteinExistence type="predicted"/>
<dbReference type="RefSeq" id="WP_111345557.1">
    <property type="nucleotide sequence ID" value="NZ_QHHQ01000002.1"/>
</dbReference>
<dbReference type="OrthoDB" id="9815825at2"/>
<evidence type="ECO:0000313" key="3">
    <source>
        <dbReference type="EMBL" id="RAI02170.1"/>
    </source>
</evidence>
<feature type="domain" description="Gfo/Idh/MocA-like oxidoreductase N-terminal" evidence="1">
    <location>
        <begin position="5"/>
        <end position="109"/>
    </location>
</feature>
<accession>A0A8B2P040</accession>
<dbReference type="SUPFAM" id="SSF51735">
    <property type="entry name" value="NAD(P)-binding Rossmann-fold domains"/>
    <property type="match status" value="1"/>
</dbReference>
<dbReference type="InterPro" id="IPR000683">
    <property type="entry name" value="Gfo/Idh/MocA-like_OxRdtase_N"/>
</dbReference>
<evidence type="ECO:0000259" key="1">
    <source>
        <dbReference type="Pfam" id="PF01408"/>
    </source>
</evidence>
<dbReference type="AlphaFoldDB" id="A0A8B2P040"/>
<dbReference type="Gene3D" id="3.40.50.720">
    <property type="entry name" value="NAD(P)-binding Rossmann-like Domain"/>
    <property type="match status" value="1"/>
</dbReference>
<dbReference type="InterPro" id="IPR051450">
    <property type="entry name" value="Gfo/Idh/MocA_Oxidoreductases"/>
</dbReference>
<evidence type="ECO:0000313" key="4">
    <source>
        <dbReference type="Proteomes" id="UP000249590"/>
    </source>
</evidence>
<evidence type="ECO:0000259" key="2">
    <source>
        <dbReference type="Pfam" id="PF22725"/>
    </source>
</evidence>
<name>A0A8B2P040_9HYPH</name>
<dbReference type="SUPFAM" id="SSF55347">
    <property type="entry name" value="Glyceraldehyde-3-phosphate dehydrogenase-like, C-terminal domain"/>
    <property type="match status" value="1"/>
</dbReference>
<reference evidence="3 4" key="1">
    <citation type="submission" date="2018-05" db="EMBL/GenBank/DDBJ databases">
        <title>Acuticoccus sediminis sp. nov., isolated from deep-sea sediment of Indian Ocean.</title>
        <authorList>
            <person name="Liu X."/>
            <person name="Lai Q."/>
            <person name="Du Y."/>
            <person name="Sun F."/>
            <person name="Zhang X."/>
            <person name="Wang S."/>
            <person name="Shao Z."/>
        </authorList>
    </citation>
    <scope>NUCLEOTIDE SEQUENCE [LARGE SCALE GENOMIC DNA]</scope>
    <source>
        <strain evidence="3 4">PTG4-2</strain>
    </source>
</reference>
<evidence type="ECO:0008006" key="5">
    <source>
        <dbReference type="Google" id="ProtNLM"/>
    </source>
</evidence>
<dbReference type="Proteomes" id="UP000249590">
    <property type="component" value="Unassembled WGS sequence"/>
</dbReference>
<dbReference type="GO" id="GO:0000166">
    <property type="term" value="F:nucleotide binding"/>
    <property type="evidence" value="ECO:0007669"/>
    <property type="project" value="InterPro"/>
</dbReference>
<organism evidence="3 4">
    <name type="scientific">Acuticoccus sediminis</name>
    <dbReference type="NCBI Taxonomy" id="2184697"/>
    <lineage>
        <taxon>Bacteria</taxon>
        <taxon>Pseudomonadati</taxon>
        <taxon>Pseudomonadota</taxon>
        <taxon>Alphaproteobacteria</taxon>
        <taxon>Hyphomicrobiales</taxon>
        <taxon>Amorphaceae</taxon>
        <taxon>Acuticoccus</taxon>
    </lineage>
</organism>
<dbReference type="Gene3D" id="3.30.360.10">
    <property type="entry name" value="Dihydrodipicolinate Reductase, domain 2"/>
    <property type="match status" value="1"/>
</dbReference>
<dbReference type="EMBL" id="QHHQ01000002">
    <property type="protein sequence ID" value="RAI02170.1"/>
    <property type="molecule type" value="Genomic_DNA"/>
</dbReference>
<dbReference type="Pfam" id="PF22725">
    <property type="entry name" value="GFO_IDH_MocA_C3"/>
    <property type="match status" value="1"/>
</dbReference>
<dbReference type="PANTHER" id="PTHR43377">
    <property type="entry name" value="BILIVERDIN REDUCTASE A"/>
    <property type="match status" value="1"/>
</dbReference>
<feature type="domain" description="GFO/IDH/MocA-like oxidoreductase" evidence="2">
    <location>
        <begin position="128"/>
        <end position="247"/>
    </location>
</feature>
<gene>
    <name evidence="3" type="ORF">DLJ53_12450</name>
</gene>
<dbReference type="Pfam" id="PF01408">
    <property type="entry name" value="GFO_IDH_MocA"/>
    <property type="match status" value="1"/>
</dbReference>
<dbReference type="InterPro" id="IPR055170">
    <property type="entry name" value="GFO_IDH_MocA-like_dom"/>
</dbReference>
<sequence length="345" mass="36015">MGETRVLVCGYGIFGRLHAAAWREVAGVRLLVADPAGAGRERALAEGVAAGDIAATAADLIARADIVDVVAPPDEHLPLALAALAAGRPVLLEKPAVRSVAEAQLLAARLGNVPLQVGHVLRAHPLTRRATAILRAGGIGRLVAMEGDFRGWKRMRADSSIIENDGVHFLDLMRHFAGAPAAAVDARAMHRLGGARADDIRIDLAYPGGVAGELRLGVVAGGETEDPFLPGAVTDKRLRLVGDGGVLVIDFNRNRLTHGTARYDASPGGWTPTVTSLTEEQALGATPVRLLADSFRVFLDAIAGRGAVLCDAQEGAVEMAGLLTAIDRALARPANPFIPVRENAA</sequence>
<comment type="caution">
    <text evidence="3">The sequence shown here is derived from an EMBL/GenBank/DDBJ whole genome shotgun (WGS) entry which is preliminary data.</text>
</comment>
<dbReference type="InterPro" id="IPR036291">
    <property type="entry name" value="NAD(P)-bd_dom_sf"/>
</dbReference>
<protein>
    <recommendedName>
        <fullName evidence="5">Dehydrogenase</fullName>
    </recommendedName>
</protein>
<keyword evidence="4" id="KW-1185">Reference proteome</keyword>
<dbReference type="PANTHER" id="PTHR43377:SF8">
    <property type="entry name" value="BLR3664 PROTEIN"/>
    <property type="match status" value="1"/>
</dbReference>